<feature type="domain" description="Terpene synthase N-terminal" evidence="2">
    <location>
        <begin position="195"/>
        <end position="261"/>
    </location>
</feature>
<evidence type="ECO:0000313" key="4">
    <source>
        <dbReference type="EMBL" id="WVZ53360.1"/>
    </source>
</evidence>
<reference evidence="4 5" key="1">
    <citation type="submission" date="2024-02" db="EMBL/GenBank/DDBJ databases">
        <title>High-quality chromosome-scale genome assembly of Pensacola bahiagrass (Paspalum notatum Flugge var. saurae).</title>
        <authorList>
            <person name="Vega J.M."/>
            <person name="Podio M."/>
            <person name="Orjuela J."/>
            <person name="Siena L.A."/>
            <person name="Pessino S.C."/>
            <person name="Combes M.C."/>
            <person name="Mariac C."/>
            <person name="Albertini E."/>
            <person name="Pupilli F."/>
            <person name="Ortiz J.P.A."/>
            <person name="Leblanc O."/>
        </authorList>
    </citation>
    <scope>NUCLEOTIDE SEQUENCE [LARGE SCALE GENOMIC DNA]</scope>
    <source>
        <strain evidence="4">R1</strain>
        <tissue evidence="4">Leaf</tissue>
    </source>
</reference>
<dbReference type="InterPro" id="IPR036965">
    <property type="entry name" value="Terpene_synth_N_sf"/>
</dbReference>
<sequence>MGAQREERNKMTNSTKHRLLPPRSCWPLLPNSAALVTAGSGTKTVTTLLDCLKLLMQAHRYLARRRGGAGVALTCGPHKHVRERIMEHKNPAKRPTVVIEDSKWTRYFIELQPLPCSHLPEVRIKDRRDEIVGKVRCIIQDFIGNDKNLLRGMNTVDALERLGLGYHFEKEIATFMDVLSSKPIGGDDLCIQELHERRWEFQAHIGSNVDALLSLYEAAHLSKCNEDVLKKALVFTVDRLSSLANSGHLPKPILDKVLHALASPTYRRTKWHQAKFYISIYEDDKERNQDILELAKLNFHILQQMHRDEVNNFSLWYKDLNPRRMLGEYIRERPVESYYWAIILYPEAHQVKTRMMYAKILVLVSFFDDIFDSYATMEEVHRFNQVVQSWDEEAAGQIGKCYTYMMSHISETLEFFMSDCGAPPVAIDCLKESLKEISKCMVKELVWREERQAPTVHDYLTKAAAISVQYVPVVIICFAAMDAKAELYKWANSFPKIIEIAAVMCRLMDDVAGHENEKEERSKCFTAVDCYIKEHGGTVEQAKKALDGLIEEHWSRLNQEFLSNDTLPVPLLTILVDLVRSMDGYVACNT</sequence>
<dbReference type="InterPro" id="IPR001906">
    <property type="entry name" value="Terpene_synth_N"/>
</dbReference>
<feature type="domain" description="Terpene synthase metal-binding" evidence="3">
    <location>
        <begin position="318"/>
        <end position="555"/>
    </location>
</feature>
<dbReference type="GO" id="GO:0010333">
    <property type="term" value="F:terpene synthase activity"/>
    <property type="evidence" value="ECO:0007669"/>
    <property type="project" value="InterPro"/>
</dbReference>
<evidence type="ECO:0000259" key="3">
    <source>
        <dbReference type="Pfam" id="PF03936"/>
    </source>
</evidence>
<dbReference type="Gene3D" id="1.10.600.10">
    <property type="entry name" value="Farnesyl Diphosphate Synthase"/>
    <property type="match status" value="1"/>
</dbReference>
<gene>
    <name evidence="4" type="ORF">U9M48_004318</name>
</gene>
<evidence type="ECO:0000256" key="1">
    <source>
        <dbReference type="ARBA" id="ARBA00022723"/>
    </source>
</evidence>
<name>A0AAQ3PMQ4_PASNO</name>
<evidence type="ECO:0000313" key="5">
    <source>
        <dbReference type="Proteomes" id="UP001341281"/>
    </source>
</evidence>
<keyword evidence="1" id="KW-0479">Metal-binding</keyword>
<dbReference type="GO" id="GO:0016114">
    <property type="term" value="P:terpenoid biosynthetic process"/>
    <property type="evidence" value="ECO:0007669"/>
    <property type="project" value="InterPro"/>
</dbReference>
<accession>A0AAQ3PMQ4</accession>
<protein>
    <submittedName>
        <fullName evidence="4">Uncharacterized protein</fullName>
    </submittedName>
</protein>
<dbReference type="InterPro" id="IPR005630">
    <property type="entry name" value="Terpene_synthase_metal-bd"/>
</dbReference>
<dbReference type="Proteomes" id="UP001341281">
    <property type="component" value="Chromosome 01"/>
</dbReference>
<dbReference type="AlphaFoldDB" id="A0AAQ3PMQ4"/>
<dbReference type="EMBL" id="CP144745">
    <property type="protein sequence ID" value="WVZ53360.1"/>
    <property type="molecule type" value="Genomic_DNA"/>
</dbReference>
<dbReference type="InterPro" id="IPR008949">
    <property type="entry name" value="Isoprenoid_synthase_dom_sf"/>
</dbReference>
<dbReference type="SUPFAM" id="SSF48576">
    <property type="entry name" value="Terpenoid synthases"/>
    <property type="match status" value="1"/>
</dbReference>
<keyword evidence="5" id="KW-1185">Reference proteome</keyword>
<evidence type="ECO:0000259" key="2">
    <source>
        <dbReference type="Pfam" id="PF01397"/>
    </source>
</evidence>
<dbReference type="GO" id="GO:0000287">
    <property type="term" value="F:magnesium ion binding"/>
    <property type="evidence" value="ECO:0007669"/>
    <property type="project" value="InterPro"/>
</dbReference>
<organism evidence="4 5">
    <name type="scientific">Paspalum notatum var. saurae</name>
    <dbReference type="NCBI Taxonomy" id="547442"/>
    <lineage>
        <taxon>Eukaryota</taxon>
        <taxon>Viridiplantae</taxon>
        <taxon>Streptophyta</taxon>
        <taxon>Embryophyta</taxon>
        <taxon>Tracheophyta</taxon>
        <taxon>Spermatophyta</taxon>
        <taxon>Magnoliopsida</taxon>
        <taxon>Liliopsida</taxon>
        <taxon>Poales</taxon>
        <taxon>Poaceae</taxon>
        <taxon>PACMAD clade</taxon>
        <taxon>Panicoideae</taxon>
        <taxon>Andropogonodae</taxon>
        <taxon>Paspaleae</taxon>
        <taxon>Paspalinae</taxon>
        <taxon>Paspalum</taxon>
    </lineage>
</organism>
<dbReference type="Gene3D" id="1.50.10.130">
    <property type="entry name" value="Terpene synthase, N-terminal domain"/>
    <property type="match status" value="2"/>
</dbReference>
<dbReference type="Pfam" id="PF03936">
    <property type="entry name" value="Terpene_synth_C"/>
    <property type="match status" value="1"/>
</dbReference>
<dbReference type="Pfam" id="PF01397">
    <property type="entry name" value="Terpene_synth"/>
    <property type="match status" value="1"/>
</dbReference>
<proteinExistence type="predicted"/>
<dbReference type="InterPro" id="IPR050148">
    <property type="entry name" value="Terpene_synthase-like"/>
</dbReference>
<dbReference type="PANTHER" id="PTHR31225:SF216">
    <property type="entry name" value="TERPENE SYNTHASE"/>
    <property type="match status" value="1"/>
</dbReference>
<dbReference type="SUPFAM" id="SSF48239">
    <property type="entry name" value="Terpenoid cyclases/Protein prenyltransferases"/>
    <property type="match status" value="1"/>
</dbReference>
<dbReference type="InterPro" id="IPR008930">
    <property type="entry name" value="Terpenoid_cyclase/PrenylTrfase"/>
</dbReference>
<dbReference type="PANTHER" id="PTHR31225">
    <property type="entry name" value="OS04G0344100 PROTEIN-RELATED"/>
    <property type="match status" value="1"/>
</dbReference>